<reference evidence="1" key="2">
    <citation type="submission" date="2025-09" db="UniProtKB">
        <authorList>
            <consortium name="EnsemblPlants"/>
        </authorList>
    </citation>
    <scope>IDENTIFICATION</scope>
</reference>
<protein>
    <submittedName>
        <fullName evidence="1">Uncharacterized protein</fullName>
    </submittedName>
</protein>
<evidence type="ECO:0000313" key="2">
    <source>
        <dbReference type="Proteomes" id="UP001732700"/>
    </source>
</evidence>
<name>A0ACD5X4W3_AVESA</name>
<evidence type="ECO:0000313" key="1">
    <source>
        <dbReference type="EnsemblPlants" id="AVESA.00010b.r2.4DG0734700.1.CDS"/>
    </source>
</evidence>
<dbReference type="EnsemblPlants" id="AVESA.00010b.r2.4DG0734700.1">
    <property type="protein sequence ID" value="AVESA.00010b.r2.4DG0734700.1.CDS"/>
    <property type="gene ID" value="AVESA.00010b.r2.4DG0734700"/>
</dbReference>
<accession>A0ACD5X4W3</accession>
<proteinExistence type="predicted"/>
<dbReference type="Proteomes" id="UP001732700">
    <property type="component" value="Chromosome 4D"/>
</dbReference>
<sequence length="508" mass="56890">MESAAYALDILSKLQFLGFCAGLKIPDSASSHPSEVFDAVLAAFLREVYPGKRDTRPLPAALGDGRRVDLLRLFSAVGAAGGYVTCSAGAWAGAAESAVLAAPVKILYAKYLGALDRWIQKLPEAERPSEEKEEPSLDCNGRGQQDMVLKRKRDDMAGMLDWVRGVAESVSEEGAMAAGLADGYFPAALAVREAVSRKRARRASVANGALSQEVSCKCCRSTTSAKIDVLCTKKHGLLVQHAGSDTNDLTKVLQNMNGSAMVIEHESNLNGQWKHECKKQLNSSDGLHFTSHKRTKIPVGSSYQAHVLQWSDVPPENYDDPETLKWLGTELWPIENENKMALVDCDPIGKGREDICSCNFPRSVECVRFHIAERRLQLRRELGSAFYVWGFDRMGEEIALSWTDEEEANFKAVMQMYAPSPERNLWDRLHLSFRLRRKKELVSYYFNCFLLRRRCYQNRITPRKIDSDDEEETEFRFLGNSLGQSATKYDSTKQTICIQSTNCMDLDQ</sequence>
<reference evidence="1" key="1">
    <citation type="submission" date="2021-05" db="EMBL/GenBank/DDBJ databases">
        <authorList>
            <person name="Scholz U."/>
            <person name="Mascher M."/>
            <person name="Fiebig A."/>
        </authorList>
    </citation>
    <scope>NUCLEOTIDE SEQUENCE [LARGE SCALE GENOMIC DNA]</scope>
</reference>
<keyword evidence="2" id="KW-1185">Reference proteome</keyword>
<organism evidence="1 2">
    <name type="scientific">Avena sativa</name>
    <name type="common">Oat</name>
    <dbReference type="NCBI Taxonomy" id="4498"/>
    <lineage>
        <taxon>Eukaryota</taxon>
        <taxon>Viridiplantae</taxon>
        <taxon>Streptophyta</taxon>
        <taxon>Embryophyta</taxon>
        <taxon>Tracheophyta</taxon>
        <taxon>Spermatophyta</taxon>
        <taxon>Magnoliopsida</taxon>
        <taxon>Liliopsida</taxon>
        <taxon>Poales</taxon>
        <taxon>Poaceae</taxon>
        <taxon>BOP clade</taxon>
        <taxon>Pooideae</taxon>
        <taxon>Poodae</taxon>
        <taxon>Poeae</taxon>
        <taxon>Poeae Chloroplast Group 1 (Aveneae type)</taxon>
        <taxon>Aveninae</taxon>
        <taxon>Avena</taxon>
    </lineage>
</organism>